<dbReference type="OrthoDB" id="441444at2759"/>
<dbReference type="GO" id="GO:0005763">
    <property type="term" value="C:mitochondrial small ribosomal subunit"/>
    <property type="evidence" value="ECO:0007669"/>
    <property type="project" value="TreeGrafter"/>
</dbReference>
<gene>
    <name evidence="11" type="ORF">chiPu_0015822</name>
</gene>
<keyword evidence="6 9" id="KW-0687">Ribonucleoprotein</keyword>
<evidence type="ECO:0000256" key="3">
    <source>
        <dbReference type="ARBA" id="ARBA00022946"/>
    </source>
</evidence>
<dbReference type="InterPro" id="IPR000589">
    <property type="entry name" value="Ribosomal_uS15"/>
</dbReference>
<dbReference type="CDD" id="cd00353">
    <property type="entry name" value="Ribosomal_S15p_S13e"/>
    <property type="match status" value="1"/>
</dbReference>
<dbReference type="GO" id="GO:0003723">
    <property type="term" value="F:RNA binding"/>
    <property type="evidence" value="ECO:0007669"/>
    <property type="project" value="TreeGrafter"/>
</dbReference>
<dbReference type="GO" id="GO:0003735">
    <property type="term" value="F:structural constituent of ribosome"/>
    <property type="evidence" value="ECO:0007669"/>
    <property type="project" value="InterPro"/>
</dbReference>
<keyword evidence="4 9" id="KW-0689">Ribosomal protein</keyword>
<dbReference type="FunFam" id="1.10.287.10:FF:000015">
    <property type="entry name" value="Mitochondrial ribosomal protein S15"/>
    <property type="match status" value="1"/>
</dbReference>
<sequence length="254" mass="29544">PDRPWSLCHDVAVALLMTTVMLRRVVCRFLRPGGWAPFTREEPGRGASLVAVNNYASLSKKTQEFPSQLDDLSSTMLKKDYKDLEIMNMTNDVVRKLLSLEMASHKEKLKLKTSQLVEKVQRSPSDVGSTEVQIAILTAKIRNYQEHLQVHRKDKTNKRYMLMAIDRRKKLLKYLRRTRYEVFENVCTQLGIQYTFPPEYYRKVTQRWAAKKALCIRVFQEVQKLRAAERQKQKAAVKEKAQSINKEVNEGTPV</sequence>
<accession>A0A401T3W4</accession>
<evidence type="ECO:0000313" key="12">
    <source>
        <dbReference type="Proteomes" id="UP000287033"/>
    </source>
</evidence>
<keyword evidence="12" id="KW-1185">Reference proteome</keyword>
<dbReference type="OMA" id="EHLHMHP"/>
<keyword evidence="5" id="KW-0496">Mitochondrion</keyword>
<dbReference type="PANTHER" id="PTHR46685:SF1">
    <property type="entry name" value="SMALL RIBOSOMAL SUBUNIT PROTEIN US15M"/>
    <property type="match status" value="1"/>
</dbReference>
<dbReference type="InterPro" id="IPR052137">
    <property type="entry name" value="uS15_ribosomal"/>
</dbReference>
<evidence type="ECO:0000313" key="11">
    <source>
        <dbReference type="EMBL" id="GCC37318.1"/>
    </source>
</evidence>
<proteinExistence type="inferred from homology"/>
<evidence type="ECO:0000256" key="8">
    <source>
        <dbReference type="ARBA" id="ARBA00035528"/>
    </source>
</evidence>
<dbReference type="HAMAP" id="MF_01343_B">
    <property type="entry name" value="Ribosomal_uS15_B"/>
    <property type="match status" value="1"/>
</dbReference>
<evidence type="ECO:0000256" key="4">
    <source>
        <dbReference type="ARBA" id="ARBA00022980"/>
    </source>
</evidence>
<evidence type="ECO:0000256" key="5">
    <source>
        <dbReference type="ARBA" id="ARBA00023128"/>
    </source>
</evidence>
<keyword evidence="3" id="KW-0809">Transit peptide</keyword>
<dbReference type="NCBIfam" id="TIGR00952">
    <property type="entry name" value="S15_bact"/>
    <property type="match status" value="1"/>
</dbReference>
<dbReference type="InterPro" id="IPR005290">
    <property type="entry name" value="Ribosomal_uS15_bac-type"/>
</dbReference>
<evidence type="ECO:0000256" key="9">
    <source>
        <dbReference type="RuleBase" id="RU003919"/>
    </source>
</evidence>
<evidence type="ECO:0000256" key="10">
    <source>
        <dbReference type="SAM" id="MobiDB-lite"/>
    </source>
</evidence>
<dbReference type="SMART" id="SM01387">
    <property type="entry name" value="Ribosomal_S15"/>
    <property type="match status" value="1"/>
</dbReference>
<organism evidence="11 12">
    <name type="scientific">Chiloscyllium punctatum</name>
    <name type="common">Brownbanded bambooshark</name>
    <name type="synonym">Hemiscyllium punctatum</name>
    <dbReference type="NCBI Taxonomy" id="137246"/>
    <lineage>
        <taxon>Eukaryota</taxon>
        <taxon>Metazoa</taxon>
        <taxon>Chordata</taxon>
        <taxon>Craniata</taxon>
        <taxon>Vertebrata</taxon>
        <taxon>Chondrichthyes</taxon>
        <taxon>Elasmobranchii</taxon>
        <taxon>Galeomorphii</taxon>
        <taxon>Galeoidea</taxon>
        <taxon>Orectolobiformes</taxon>
        <taxon>Hemiscylliidae</taxon>
        <taxon>Chiloscyllium</taxon>
    </lineage>
</organism>
<comment type="subcellular location">
    <subcellularLocation>
        <location evidence="1">Mitochondrion</location>
    </subcellularLocation>
</comment>
<evidence type="ECO:0000256" key="7">
    <source>
        <dbReference type="ARBA" id="ARBA00035249"/>
    </source>
</evidence>
<dbReference type="Gene3D" id="1.10.287.10">
    <property type="entry name" value="S15/NS1, RNA-binding"/>
    <property type="match status" value="1"/>
</dbReference>
<evidence type="ECO:0000256" key="2">
    <source>
        <dbReference type="ARBA" id="ARBA00008434"/>
    </source>
</evidence>
<feature type="region of interest" description="Disordered" evidence="10">
    <location>
        <begin position="233"/>
        <end position="254"/>
    </location>
</feature>
<protein>
    <recommendedName>
        <fullName evidence="7">Small ribosomal subunit protein uS15m</fullName>
    </recommendedName>
    <alternativeName>
        <fullName evidence="8">28S ribosomal protein S15, mitochondrial</fullName>
    </alternativeName>
</protein>
<dbReference type="SUPFAM" id="SSF47060">
    <property type="entry name" value="S15/NS1 RNA-binding domain"/>
    <property type="match status" value="1"/>
</dbReference>
<feature type="non-terminal residue" evidence="11">
    <location>
        <position position="1"/>
    </location>
</feature>
<dbReference type="GO" id="GO:0032543">
    <property type="term" value="P:mitochondrial translation"/>
    <property type="evidence" value="ECO:0007669"/>
    <property type="project" value="TreeGrafter"/>
</dbReference>
<comment type="similarity">
    <text evidence="2 9">Belongs to the universal ribosomal protein uS15 family.</text>
</comment>
<comment type="caution">
    <text evidence="11">The sequence shown here is derived from an EMBL/GenBank/DDBJ whole genome shotgun (WGS) entry which is preliminary data.</text>
</comment>
<name>A0A401T3W4_CHIPU</name>
<dbReference type="Pfam" id="PF00312">
    <property type="entry name" value="Ribosomal_S15"/>
    <property type="match status" value="1"/>
</dbReference>
<dbReference type="AlphaFoldDB" id="A0A401T3W4"/>
<dbReference type="PANTHER" id="PTHR46685">
    <property type="entry name" value="28S RIBOSOMAL PROTEIN S15, MITOCHONDRIAL"/>
    <property type="match status" value="1"/>
</dbReference>
<reference evidence="11 12" key="1">
    <citation type="journal article" date="2018" name="Nat. Ecol. Evol.">
        <title>Shark genomes provide insights into elasmobranch evolution and the origin of vertebrates.</title>
        <authorList>
            <person name="Hara Y"/>
            <person name="Yamaguchi K"/>
            <person name="Onimaru K"/>
            <person name="Kadota M"/>
            <person name="Koyanagi M"/>
            <person name="Keeley SD"/>
            <person name="Tatsumi K"/>
            <person name="Tanaka K"/>
            <person name="Motone F"/>
            <person name="Kageyama Y"/>
            <person name="Nozu R"/>
            <person name="Adachi N"/>
            <person name="Nishimura O"/>
            <person name="Nakagawa R"/>
            <person name="Tanegashima C"/>
            <person name="Kiyatake I"/>
            <person name="Matsumoto R"/>
            <person name="Murakumo K"/>
            <person name="Nishida K"/>
            <person name="Terakita A"/>
            <person name="Kuratani S"/>
            <person name="Sato K"/>
            <person name="Hyodo S Kuraku.S."/>
        </authorList>
    </citation>
    <scope>NUCLEOTIDE SEQUENCE [LARGE SCALE GENOMIC DNA]</scope>
</reference>
<dbReference type="EMBL" id="BEZZ01000978">
    <property type="protein sequence ID" value="GCC37318.1"/>
    <property type="molecule type" value="Genomic_DNA"/>
</dbReference>
<evidence type="ECO:0000256" key="1">
    <source>
        <dbReference type="ARBA" id="ARBA00004173"/>
    </source>
</evidence>
<evidence type="ECO:0000256" key="6">
    <source>
        <dbReference type="ARBA" id="ARBA00023274"/>
    </source>
</evidence>
<dbReference type="InterPro" id="IPR009068">
    <property type="entry name" value="uS15_NS1_RNA-bd_sf"/>
</dbReference>
<dbReference type="Proteomes" id="UP000287033">
    <property type="component" value="Unassembled WGS sequence"/>
</dbReference>
<dbReference type="STRING" id="137246.A0A401T3W4"/>